<keyword evidence="5" id="KW-0998">Cell outer membrane</keyword>
<dbReference type="EMBL" id="FNDQ01000013">
    <property type="protein sequence ID" value="SDH75515.1"/>
    <property type="molecule type" value="Genomic_DNA"/>
</dbReference>
<evidence type="ECO:0000259" key="6">
    <source>
        <dbReference type="Pfam" id="PF07980"/>
    </source>
</evidence>
<sequence>MKKILVLLSGLLLGVTTISCEKFLDIEPQGKIIPKTVEDFRKVLTSAYQGYPKHKSLTNFRTDEVFIEANGENFGFLGVKDVYTFQDANPDKQTLEFGYDQFYKTIFYANQTINEGVNTMETGDEKEQLLGEAYAIRAMAYFDLTNLYAKPYNPATASTDLAIVLQNKIDIENRKPKSTMTEVYAQVHSDIDMAKKHLKVTYYDAGKNYRFTQAAIYALEARVNLYQQEYEAALVSIDKAMTYKSELQNLNTTKDISVADFKSVESILALETALQSTLQSLTYVSQDLLNAFDKENDLRFAVSFEKSGDFYVPIKTGKDNQKVSFRTSDLYMMKAEALTHLNRLGEATDALKTIINNRYKPEAATKVIAYLNGLDQKGMIKAILEESFKEFAFEGRRWFDLRRLDQKEIKHNLGSQVYKLIENDVRYTLPFPKKARENNPNL</sequence>
<dbReference type="InterPro" id="IPR011990">
    <property type="entry name" value="TPR-like_helical_dom_sf"/>
</dbReference>
<evidence type="ECO:0000256" key="4">
    <source>
        <dbReference type="ARBA" id="ARBA00023136"/>
    </source>
</evidence>
<dbReference type="GO" id="GO:0009279">
    <property type="term" value="C:cell outer membrane"/>
    <property type="evidence" value="ECO:0007669"/>
    <property type="project" value="UniProtKB-SubCell"/>
</dbReference>
<protein>
    <submittedName>
        <fullName evidence="8">SusD family protein</fullName>
    </submittedName>
</protein>
<evidence type="ECO:0000259" key="7">
    <source>
        <dbReference type="Pfam" id="PF14322"/>
    </source>
</evidence>
<accession>A0A1G8F054</accession>
<evidence type="ECO:0000313" key="9">
    <source>
        <dbReference type="Proteomes" id="UP000243588"/>
    </source>
</evidence>
<reference evidence="9" key="1">
    <citation type="submission" date="2016-10" db="EMBL/GenBank/DDBJ databases">
        <authorList>
            <person name="Varghese N."/>
            <person name="Submissions S."/>
        </authorList>
    </citation>
    <scope>NUCLEOTIDE SEQUENCE [LARGE SCALE GENOMIC DNA]</scope>
    <source>
        <strain evidence="9">DSM 23313</strain>
    </source>
</reference>
<dbReference type="Proteomes" id="UP000243588">
    <property type="component" value="Unassembled WGS sequence"/>
</dbReference>
<dbReference type="InterPro" id="IPR012944">
    <property type="entry name" value="SusD_RagB_dom"/>
</dbReference>
<dbReference type="InterPro" id="IPR033985">
    <property type="entry name" value="SusD-like_N"/>
</dbReference>
<evidence type="ECO:0000313" key="8">
    <source>
        <dbReference type="EMBL" id="SDH75515.1"/>
    </source>
</evidence>
<dbReference type="AlphaFoldDB" id="A0A1G8F054"/>
<dbReference type="Pfam" id="PF14322">
    <property type="entry name" value="SusD-like_3"/>
    <property type="match status" value="1"/>
</dbReference>
<evidence type="ECO:0000256" key="1">
    <source>
        <dbReference type="ARBA" id="ARBA00004442"/>
    </source>
</evidence>
<feature type="domain" description="SusD-like N-terminal" evidence="7">
    <location>
        <begin position="22"/>
        <end position="225"/>
    </location>
</feature>
<comment type="subcellular location">
    <subcellularLocation>
        <location evidence="1">Cell outer membrane</location>
    </subcellularLocation>
</comment>
<comment type="similarity">
    <text evidence="2">Belongs to the SusD family.</text>
</comment>
<feature type="domain" description="RagB/SusD" evidence="6">
    <location>
        <begin position="271"/>
        <end position="441"/>
    </location>
</feature>
<evidence type="ECO:0000256" key="2">
    <source>
        <dbReference type="ARBA" id="ARBA00006275"/>
    </source>
</evidence>
<dbReference type="STRING" id="702745.SAMN05421818_11368"/>
<dbReference type="RefSeq" id="WP_090409029.1">
    <property type="nucleotide sequence ID" value="NZ_FNDQ01000013.1"/>
</dbReference>
<gene>
    <name evidence="8" type="ORF">SAMN05421818_11368</name>
</gene>
<dbReference type="Pfam" id="PF07980">
    <property type="entry name" value="SusD_RagB"/>
    <property type="match status" value="1"/>
</dbReference>
<keyword evidence="9" id="KW-1185">Reference proteome</keyword>
<keyword evidence="4" id="KW-0472">Membrane</keyword>
<name>A0A1G8F054_9FLAO</name>
<proteinExistence type="inferred from homology"/>
<evidence type="ECO:0000256" key="3">
    <source>
        <dbReference type="ARBA" id="ARBA00022729"/>
    </source>
</evidence>
<keyword evidence="3" id="KW-0732">Signal</keyword>
<dbReference type="Gene3D" id="1.25.40.390">
    <property type="match status" value="1"/>
</dbReference>
<evidence type="ECO:0000256" key="5">
    <source>
        <dbReference type="ARBA" id="ARBA00023237"/>
    </source>
</evidence>
<dbReference type="SUPFAM" id="SSF48452">
    <property type="entry name" value="TPR-like"/>
    <property type="match status" value="1"/>
</dbReference>
<dbReference type="PROSITE" id="PS51257">
    <property type="entry name" value="PROKAR_LIPOPROTEIN"/>
    <property type="match status" value="1"/>
</dbReference>
<organism evidence="8 9">
    <name type="scientific">Myroides phaeus</name>
    <dbReference type="NCBI Taxonomy" id="702745"/>
    <lineage>
        <taxon>Bacteria</taxon>
        <taxon>Pseudomonadati</taxon>
        <taxon>Bacteroidota</taxon>
        <taxon>Flavobacteriia</taxon>
        <taxon>Flavobacteriales</taxon>
        <taxon>Flavobacteriaceae</taxon>
        <taxon>Myroides</taxon>
    </lineage>
</organism>